<evidence type="ECO:0000256" key="1">
    <source>
        <dbReference type="SAM" id="MobiDB-lite"/>
    </source>
</evidence>
<accession>A0A0A9DSM3</accession>
<name>A0A0A9DSM3_ARUDO</name>
<feature type="region of interest" description="Disordered" evidence="1">
    <location>
        <begin position="1"/>
        <end position="44"/>
    </location>
</feature>
<proteinExistence type="predicted"/>
<reference evidence="2" key="2">
    <citation type="journal article" date="2015" name="Data Brief">
        <title>Shoot transcriptome of the giant reed, Arundo donax.</title>
        <authorList>
            <person name="Barrero R.A."/>
            <person name="Guerrero F.D."/>
            <person name="Moolhuijzen P."/>
            <person name="Goolsby J.A."/>
            <person name="Tidwell J."/>
            <person name="Bellgard S.E."/>
            <person name="Bellgard M.I."/>
        </authorList>
    </citation>
    <scope>NUCLEOTIDE SEQUENCE</scope>
    <source>
        <tissue evidence="2">Shoot tissue taken approximately 20 cm above the soil surface</tissue>
    </source>
</reference>
<feature type="compositionally biased region" description="Polar residues" evidence="1">
    <location>
        <begin position="1"/>
        <end position="15"/>
    </location>
</feature>
<protein>
    <submittedName>
        <fullName evidence="2">Uncharacterized protein</fullName>
    </submittedName>
</protein>
<evidence type="ECO:0000313" key="2">
    <source>
        <dbReference type="EMBL" id="JAD90811.1"/>
    </source>
</evidence>
<reference evidence="2" key="1">
    <citation type="submission" date="2014-09" db="EMBL/GenBank/DDBJ databases">
        <authorList>
            <person name="Magalhaes I.L.F."/>
            <person name="Oliveira U."/>
            <person name="Santos F.R."/>
            <person name="Vidigal T.H.D.A."/>
            <person name="Brescovit A.D."/>
            <person name="Santos A.J."/>
        </authorList>
    </citation>
    <scope>NUCLEOTIDE SEQUENCE</scope>
    <source>
        <tissue evidence="2">Shoot tissue taken approximately 20 cm above the soil surface</tissue>
    </source>
</reference>
<dbReference type="EMBL" id="GBRH01207084">
    <property type="protein sequence ID" value="JAD90811.1"/>
    <property type="molecule type" value="Transcribed_RNA"/>
</dbReference>
<sequence length="44" mass="5006">MREPKTNLSSSTLLRSETPDSPPLPAQNHQYPLRRDEKLGSNRS</sequence>
<feature type="compositionally biased region" description="Basic and acidic residues" evidence="1">
    <location>
        <begin position="33"/>
        <end position="44"/>
    </location>
</feature>
<dbReference type="AlphaFoldDB" id="A0A0A9DSM3"/>
<organism evidence="2">
    <name type="scientific">Arundo donax</name>
    <name type="common">Giant reed</name>
    <name type="synonym">Donax arundinaceus</name>
    <dbReference type="NCBI Taxonomy" id="35708"/>
    <lineage>
        <taxon>Eukaryota</taxon>
        <taxon>Viridiplantae</taxon>
        <taxon>Streptophyta</taxon>
        <taxon>Embryophyta</taxon>
        <taxon>Tracheophyta</taxon>
        <taxon>Spermatophyta</taxon>
        <taxon>Magnoliopsida</taxon>
        <taxon>Liliopsida</taxon>
        <taxon>Poales</taxon>
        <taxon>Poaceae</taxon>
        <taxon>PACMAD clade</taxon>
        <taxon>Arundinoideae</taxon>
        <taxon>Arundineae</taxon>
        <taxon>Arundo</taxon>
    </lineage>
</organism>